<feature type="region of interest" description="Disordered" evidence="12">
    <location>
        <begin position="1302"/>
        <end position="1351"/>
    </location>
</feature>
<feature type="region of interest" description="Disordered" evidence="12">
    <location>
        <begin position="1372"/>
        <end position="1391"/>
    </location>
</feature>
<dbReference type="OrthoDB" id="10248520at2759"/>
<dbReference type="Pfam" id="PF00118">
    <property type="entry name" value="Cpn60_TCP1"/>
    <property type="match status" value="1"/>
</dbReference>
<keyword evidence="6 9" id="KW-0547">Nucleotide-binding</keyword>
<dbReference type="SUPFAM" id="SSF54849">
    <property type="entry name" value="GroEL-intermediate domain like"/>
    <property type="match status" value="1"/>
</dbReference>
<dbReference type="SUPFAM" id="SSF48592">
    <property type="entry name" value="GroEL equatorial domain-like"/>
    <property type="match status" value="1"/>
</dbReference>
<dbReference type="GO" id="GO:0051082">
    <property type="term" value="F:unfolded protein binding"/>
    <property type="evidence" value="ECO:0007669"/>
    <property type="project" value="InterPro"/>
</dbReference>
<dbReference type="SUPFAM" id="SSF47923">
    <property type="entry name" value="Ypt/Rab-GAP domain of gyp1p"/>
    <property type="match status" value="2"/>
</dbReference>
<dbReference type="InterPro" id="IPR054827">
    <property type="entry name" value="thermosome_alpha"/>
</dbReference>
<dbReference type="GO" id="GO:0140662">
    <property type="term" value="F:ATP-dependent protein folding chaperone"/>
    <property type="evidence" value="ECO:0007669"/>
    <property type="project" value="InterPro"/>
</dbReference>
<feature type="region of interest" description="Disordered" evidence="12">
    <location>
        <begin position="1149"/>
        <end position="1221"/>
    </location>
</feature>
<evidence type="ECO:0000256" key="8">
    <source>
        <dbReference type="ARBA" id="ARBA00023186"/>
    </source>
</evidence>
<feature type="compositionally biased region" description="Low complexity" evidence="12">
    <location>
        <begin position="859"/>
        <end position="882"/>
    </location>
</feature>
<evidence type="ECO:0000313" key="15">
    <source>
        <dbReference type="Proteomes" id="UP000002748"/>
    </source>
</evidence>
<dbReference type="SMART" id="SM00164">
    <property type="entry name" value="TBC"/>
    <property type="match status" value="1"/>
</dbReference>
<evidence type="ECO:0000256" key="4">
    <source>
        <dbReference type="ARBA" id="ARBA00017187"/>
    </source>
</evidence>
<keyword evidence="5" id="KW-0963">Cytoplasm</keyword>
<evidence type="ECO:0000256" key="1">
    <source>
        <dbReference type="ARBA" id="ARBA00004496"/>
    </source>
</evidence>
<keyword evidence="11" id="KW-0175">Coiled coil</keyword>
<feature type="compositionally biased region" description="Polar residues" evidence="12">
    <location>
        <begin position="1320"/>
        <end position="1337"/>
    </location>
</feature>
<dbReference type="Pfam" id="PF01266">
    <property type="entry name" value="DAO"/>
    <property type="match status" value="1"/>
</dbReference>
<feature type="compositionally biased region" description="Low complexity" evidence="12">
    <location>
        <begin position="1265"/>
        <end position="1275"/>
    </location>
</feature>
<evidence type="ECO:0000256" key="6">
    <source>
        <dbReference type="ARBA" id="ARBA00022741"/>
    </source>
</evidence>
<feature type="domain" description="Rab-GAP TBC" evidence="13">
    <location>
        <begin position="1605"/>
        <end position="1784"/>
    </location>
</feature>
<comment type="subunit">
    <text evidence="3">Heterooligomeric complex of about 850 to 900 kDa that forms two stacked rings, 12 to 16 nm in diameter.</text>
</comment>
<dbReference type="SUPFAM" id="SSF52029">
    <property type="entry name" value="GroEL apical domain-like"/>
    <property type="match status" value="1"/>
</dbReference>
<dbReference type="GO" id="GO:0005524">
    <property type="term" value="F:ATP binding"/>
    <property type="evidence" value="ECO:0007669"/>
    <property type="project" value="UniProtKB-KW"/>
</dbReference>
<evidence type="ECO:0000256" key="2">
    <source>
        <dbReference type="ARBA" id="ARBA00008020"/>
    </source>
</evidence>
<dbReference type="NCBIfam" id="NF041083">
    <property type="entry name" value="thermosome_beta"/>
    <property type="match status" value="1"/>
</dbReference>
<feature type="region of interest" description="Disordered" evidence="12">
    <location>
        <begin position="1249"/>
        <end position="1284"/>
    </location>
</feature>
<dbReference type="Gene3D" id="3.30.9.10">
    <property type="entry name" value="D-Amino Acid Oxidase, subunit A, domain 2"/>
    <property type="match status" value="1"/>
</dbReference>
<feature type="region of interest" description="Disordered" evidence="12">
    <location>
        <begin position="1423"/>
        <end position="1531"/>
    </location>
</feature>
<feature type="compositionally biased region" description="Basic and acidic residues" evidence="12">
    <location>
        <begin position="1249"/>
        <end position="1258"/>
    </location>
</feature>
<dbReference type="PROSITE" id="PS00750">
    <property type="entry name" value="TCP1_1"/>
    <property type="match status" value="1"/>
</dbReference>
<dbReference type="InterPro" id="IPR035969">
    <property type="entry name" value="Rab-GAP_TBC_sf"/>
</dbReference>
<dbReference type="InterPro" id="IPR006181">
    <property type="entry name" value="D-amino_acid_oxidase_CS"/>
</dbReference>
<dbReference type="NCBIfam" id="TIGR02344">
    <property type="entry name" value="chap_CCT_gamma"/>
    <property type="match status" value="1"/>
</dbReference>
<dbReference type="HOGENOM" id="CLU_236375_0_0_1"/>
<dbReference type="KEGG" id="tasa:A1Q1_06928"/>
<dbReference type="SUPFAM" id="SSF51971">
    <property type="entry name" value="Nucleotide-binding domain"/>
    <property type="match status" value="1"/>
</dbReference>
<dbReference type="Gene3D" id="1.10.560.10">
    <property type="entry name" value="GroEL-like equatorial domain"/>
    <property type="match status" value="1"/>
</dbReference>
<dbReference type="FunFam" id="3.50.7.10:FF:000005">
    <property type="entry name" value="T-complex protein 1 subunit gamma"/>
    <property type="match status" value="1"/>
</dbReference>
<dbReference type="GO" id="GO:0005832">
    <property type="term" value="C:chaperonin-containing T-complex"/>
    <property type="evidence" value="ECO:0007669"/>
    <property type="project" value="UniProtKB-ARBA"/>
</dbReference>
<feature type="coiled-coil region" evidence="11">
    <location>
        <begin position="1050"/>
        <end position="1084"/>
    </location>
</feature>
<dbReference type="Pfam" id="PF00566">
    <property type="entry name" value="RabGAP-TBC"/>
    <property type="match status" value="1"/>
</dbReference>
<feature type="compositionally biased region" description="Basic and acidic residues" evidence="12">
    <location>
        <begin position="1165"/>
        <end position="1174"/>
    </location>
</feature>
<dbReference type="Gene3D" id="3.50.7.10">
    <property type="entry name" value="GroEL"/>
    <property type="match status" value="1"/>
</dbReference>
<protein>
    <recommendedName>
        <fullName evidence="4 10">T-complex protein 1 subunit gamma</fullName>
    </recommendedName>
</protein>
<dbReference type="SUPFAM" id="SSF54373">
    <property type="entry name" value="FAD-linked reductases, C-terminal domain"/>
    <property type="match status" value="1"/>
</dbReference>
<comment type="similarity">
    <text evidence="2 9">Belongs to the TCP-1 chaperonin family.</text>
</comment>
<dbReference type="InterPro" id="IPR000195">
    <property type="entry name" value="Rab-GAP-TBC_dom"/>
</dbReference>
<dbReference type="PANTHER" id="PTHR11353">
    <property type="entry name" value="CHAPERONIN"/>
    <property type="match status" value="1"/>
</dbReference>
<dbReference type="InterPro" id="IPR027413">
    <property type="entry name" value="GROEL-like_equatorial_sf"/>
</dbReference>
<dbReference type="InterPro" id="IPR006076">
    <property type="entry name" value="FAD-dep_OxRdtase"/>
</dbReference>
<feature type="region of interest" description="Disordered" evidence="12">
    <location>
        <begin position="814"/>
        <end position="836"/>
    </location>
</feature>
<dbReference type="InterPro" id="IPR017998">
    <property type="entry name" value="Chaperone_TCP-1"/>
</dbReference>
<dbReference type="PROSITE" id="PS00751">
    <property type="entry name" value="TCP1_2"/>
    <property type="match status" value="1"/>
</dbReference>
<dbReference type="Proteomes" id="UP000002748">
    <property type="component" value="Unassembled WGS sequence"/>
</dbReference>
<dbReference type="InterPro" id="IPR027409">
    <property type="entry name" value="GroEL-like_apical_dom_sf"/>
</dbReference>
<feature type="compositionally biased region" description="Basic and acidic residues" evidence="12">
    <location>
        <begin position="1104"/>
        <end position="1115"/>
    </location>
</feature>
<evidence type="ECO:0000256" key="12">
    <source>
        <dbReference type="SAM" id="MobiDB-lite"/>
    </source>
</evidence>
<dbReference type="InterPro" id="IPR053374">
    <property type="entry name" value="TCP-1_chaperonin"/>
</dbReference>
<feature type="compositionally biased region" description="Low complexity" evidence="12">
    <location>
        <begin position="1498"/>
        <end position="1514"/>
    </location>
</feature>
<proteinExistence type="inferred from homology"/>
<feature type="region of interest" description="Disordered" evidence="12">
    <location>
        <begin position="853"/>
        <end position="925"/>
    </location>
</feature>
<evidence type="ECO:0000256" key="11">
    <source>
        <dbReference type="SAM" id="Coils"/>
    </source>
</evidence>
<dbReference type="InterPro" id="IPR002423">
    <property type="entry name" value="Cpn60/GroEL/TCP-1"/>
</dbReference>
<feature type="compositionally biased region" description="Basic and acidic residues" evidence="12">
    <location>
        <begin position="990"/>
        <end position="1004"/>
    </location>
</feature>
<evidence type="ECO:0000313" key="14">
    <source>
        <dbReference type="EMBL" id="EJT51842.1"/>
    </source>
</evidence>
<feature type="compositionally biased region" description="Polar residues" evidence="12">
    <location>
        <begin position="1456"/>
        <end position="1469"/>
    </location>
</feature>
<evidence type="ECO:0000256" key="9">
    <source>
        <dbReference type="RuleBase" id="RU004187"/>
    </source>
</evidence>
<name>J6F976_TRIAS</name>
<feature type="region of interest" description="Disordered" evidence="12">
    <location>
        <begin position="1093"/>
        <end position="1125"/>
    </location>
</feature>
<feature type="compositionally biased region" description="Polar residues" evidence="12">
    <location>
        <begin position="883"/>
        <end position="893"/>
    </location>
</feature>
<reference evidence="14 15" key="1">
    <citation type="journal article" date="2012" name="Eukaryot. Cell">
        <title>Draft genome sequence of CBS 2479, the standard type strain of Trichosporon asahii.</title>
        <authorList>
            <person name="Yang R.Y."/>
            <person name="Li H.T."/>
            <person name="Zhu H."/>
            <person name="Zhou G.P."/>
            <person name="Wang M."/>
            <person name="Wang L."/>
        </authorList>
    </citation>
    <scope>NUCLEOTIDE SEQUENCE [LARGE SCALE GENOMIC DNA]</scope>
    <source>
        <strain evidence="15">ATCC 90039 / CBS 2479 / JCM 2466 / KCTC 7840 / NCYC 2677 / UAMH 7654</strain>
    </source>
</reference>
<keyword evidence="7 9" id="KW-0067">ATP-binding</keyword>
<evidence type="ECO:0000256" key="7">
    <source>
        <dbReference type="ARBA" id="ARBA00022840"/>
    </source>
</evidence>
<dbReference type="InterPro" id="IPR027410">
    <property type="entry name" value="TCP-1-like_intermed_sf"/>
</dbReference>
<dbReference type="GO" id="GO:0016887">
    <property type="term" value="F:ATP hydrolysis activity"/>
    <property type="evidence" value="ECO:0007669"/>
    <property type="project" value="InterPro"/>
</dbReference>
<dbReference type="NCBIfam" id="NF041082">
    <property type="entry name" value="thermosome_alpha"/>
    <property type="match status" value="1"/>
</dbReference>
<keyword evidence="8 9" id="KW-0143">Chaperone</keyword>
<comment type="subcellular location">
    <subcellularLocation>
        <location evidence="1">Cytoplasm</location>
    </subcellularLocation>
</comment>
<dbReference type="Gene3D" id="1.10.8.270">
    <property type="entry name" value="putative rabgap domain of human tbc1 domain family member 14 like domains"/>
    <property type="match status" value="1"/>
</dbReference>
<dbReference type="InterPro" id="IPR002194">
    <property type="entry name" value="Chaperonin_TCP-1_CS"/>
</dbReference>
<gene>
    <name evidence="14" type="ORF">A1Q1_06928</name>
</gene>
<dbReference type="VEuPathDB" id="FungiDB:A1Q1_06928"/>
<feature type="region of interest" description="Disordered" evidence="12">
    <location>
        <begin position="972"/>
        <end position="1048"/>
    </location>
</feature>
<dbReference type="PROSITE" id="PS00677">
    <property type="entry name" value="DAO"/>
    <property type="match status" value="1"/>
</dbReference>
<comment type="caution">
    <text evidence="14">The sequence shown here is derived from an EMBL/GenBank/DDBJ whole genome shotgun (WGS) entry which is preliminary data.</text>
</comment>
<feature type="compositionally biased region" description="Polar residues" evidence="12">
    <location>
        <begin position="1518"/>
        <end position="1531"/>
    </location>
</feature>
<accession>J6F976</accession>
<sequence length="1873" mass="202135">MSLGPGPIVVLGAGVIGLTTAIQILESPALQDREVHVVAGHLPNDPLDATYASGIAGAHHLSFADDNDFRQRRWDMATFHAFSAEWRERGESTGLMALTQTELWVGSKKHLKIYEEHPECLALYGSAPAAIVNCTGLGSLTLGGVEDSKLFPTRGQVVGSLDGGEGGERTYVIPRCTGDVILGGTREIGDWTPFPRAETARDILQRTQDICPELVPEHLRVNTCQTIRGLHHALFEGGGEVRGPLDGIVKEHLVGFRPSREGGTRLEREERAIGGKRVTVVHNYGHGGAGWQSSWGCAVDVQTVADVIRTCLGPKAMLKMVLDPMGGILLTNDGHAILREIDVAHPAAKSMIELSRTQDEEVGDGTTSVIIIAGEILAYSLPLLEKHIHPVVIIRAFKAALNDALATIDKISVKVNTSDDKEMLALIKTSIGTKFVSRWSDLMCKLALDAVKTVAVSAEAENNVVTTGGEGKSPVDVKTVDIKRYARVEKVPGGEIEDSRVLKGVMINKDITHPKMRRKIANPRVVLLDCPLEYKKGESQTNIEITREEDWNRVLQIEEEQIKAMCDKIIEFKPDVVVTEKGVSDLAQHYFLKANPPITAIRRVRKSDNNRIARAVGATIVNRVDDLRESDVGTGCGSFHIDKLGDEYFSFFDECKEPKACTILLRGPSKDILNEIDRNLADAMAVARNVVFNPILAPGGGATELAISTALMEKAKSMPGVAGAPYKAIAEALEVIPRTLIQNCGGNAIRTLTELRALHADGKNYMGVDGETGKVADMREYGLMESAAVKIQTLKTAIESATLLLRVDDIVSARRPDEPSGAQGVTQGLEGTEDLQPDGVQIASALDVTASGIDRRRPSLSPAVPSPAIASPVVASPSAPVSTRTSPTKTHATLTPRPKRPSLDPDLLGIGGSGGRKYSSRRVSGNTRPRVALGLEGMDADDVLETRYDEMGDAELQAVLDRWAVKPLNLGAGVADDSSPSSSSEIDMDVDVHETPRSDRRRPPLEATPSPQHAHTGSPLAPKLTRSSSSNQPLFPPSPPQAPKSSEHPLRVLSKAVRELMASVSRLEAENETLRDTVAEQAAQISRLAQANAPLQAMASRPRSIKDSGERERSEAVSVPKSDQASIHDSLADALSTSLASPGKMQLMLSPAPSVQSARSTSTSERPKSRESRPRTASNASHKTWGSIWGWGKRPRKGSMGSTTALPEEEDEAWRRGDGGSTPGFRAVVLATPKLAEWAHALVSNARDEDISVKEPPGRQRARSRAASVSSGPPALNEPEGGDVVSGAVAAGRSFISRSKAAMGMDDAAKPPKRPALLSKPSSRTPTTAVTPSSSEVNGPLPPPSVELASIVPDESRPPTVLLSRQNLGSFFTSSRKGAPRLSTATRFTSDQPPLTDRYGFIYDIQHASMLKDASRVGTSAPISLTGHNLEPPALSHDPATIPVSPRSASPELPQTPETTSPPNGSVTVQRRRKPSLYRSLAPAPSRPTTGKDEVSVAVRGGASRHSGSSASAALVSETGTPNSEGEGSASRLTVSSLLDQLTEIHDRQQKTRTAEWDAFLRKRVRRGKDVGVSGAISAIIHLQGSSSKSSQEEYNKFLRLVRRGIPIEYRSDVWAESCGARDSMVPGEYAEILSVHKEDQSAVMVDIDKDVGRTFPGNVFFGGDGPGVKKLRRVLVAYSWHNPAVGYVSGSADETEQAFWVLDSMIDRLLPTDYYAPSLLGSRANQLVLQDLVQLHIPKIWTHLQNLSIDLTSITFGWFLSLFTDILPVETLFRVWDIFFLPAEQGEGGNAILFRIALAILKINEQDLLRSASVPAVFEYLSGIKLSSKLWNPDKLIALQHSYKGVIKGNEIRKRVEDKIDQLQRELDQDDD</sequence>
<dbReference type="RefSeq" id="XP_014182652.1">
    <property type="nucleotide sequence ID" value="XM_014327177.1"/>
</dbReference>
<evidence type="ECO:0000256" key="10">
    <source>
        <dbReference type="RuleBase" id="RU004191"/>
    </source>
</evidence>
<dbReference type="FunFam" id="1.10.560.10:FF:000085">
    <property type="entry name" value="T-complex protein 1 subunit gamma"/>
    <property type="match status" value="1"/>
</dbReference>
<dbReference type="Gene3D" id="3.30.260.10">
    <property type="entry name" value="TCP-1-like chaperonin intermediate domain"/>
    <property type="match status" value="1"/>
</dbReference>
<dbReference type="PRINTS" id="PR00304">
    <property type="entry name" value="TCOMPLEXTCP1"/>
</dbReference>
<dbReference type="CDD" id="cd03337">
    <property type="entry name" value="TCP1_gamma"/>
    <property type="match status" value="1"/>
</dbReference>
<dbReference type="PROSITE" id="PS50086">
    <property type="entry name" value="TBC_RABGAP"/>
    <property type="match status" value="1"/>
</dbReference>
<dbReference type="InterPro" id="IPR012719">
    <property type="entry name" value="Chap_CCT_gamma"/>
</dbReference>
<dbReference type="Gene3D" id="1.10.472.80">
    <property type="entry name" value="Ypt/Rab-GAP domain of gyp1p, domain 3"/>
    <property type="match status" value="1"/>
</dbReference>
<dbReference type="PROSITE" id="PS00995">
    <property type="entry name" value="TCP1_3"/>
    <property type="match status" value="1"/>
</dbReference>
<evidence type="ECO:0000256" key="3">
    <source>
        <dbReference type="ARBA" id="ARBA00011531"/>
    </source>
</evidence>
<evidence type="ECO:0000256" key="5">
    <source>
        <dbReference type="ARBA" id="ARBA00022490"/>
    </source>
</evidence>
<dbReference type="GeneID" id="25990440"/>
<organism evidence="14 15">
    <name type="scientific">Trichosporon asahii var. asahii (strain ATCC 90039 / CBS 2479 / JCM 2466 / KCTC 7840 / NBRC 103889/ NCYC 2677 / UAMH 7654)</name>
    <name type="common">Yeast</name>
    <dbReference type="NCBI Taxonomy" id="1186058"/>
    <lineage>
        <taxon>Eukaryota</taxon>
        <taxon>Fungi</taxon>
        <taxon>Dikarya</taxon>
        <taxon>Basidiomycota</taxon>
        <taxon>Agaricomycotina</taxon>
        <taxon>Tremellomycetes</taxon>
        <taxon>Trichosporonales</taxon>
        <taxon>Trichosporonaceae</taxon>
        <taxon>Trichosporon</taxon>
    </lineage>
</organism>
<dbReference type="EMBL" id="ALBS01000045">
    <property type="protein sequence ID" value="EJT51842.1"/>
    <property type="molecule type" value="Genomic_DNA"/>
</dbReference>
<dbReference type="GO" id="GO:0003884">
    <property type="term" value="F:D-amino-acid oxidase activity"/>
    <property type="evidence" value="ECO:0007669"/>
    <property type="project" value="InterPro"/>
</dbReference>
<evidence type="ECO:0000259" key="13">
    <source>
        <dbReference type="PROSITE" id="PS50086"/>
    </source>
</evidence>